<keyword evidence="2 10" id="KW-0547">Nucleotide-binding</keyword>
<comment type="miscellaneous">
    <text evidence="10">In the RecBCD complex, RecB has a slow 3'-5' helicase, an exonuclease activity and loads RecA onto ssDNA, RecD has a fast 5'-3' helicase activity, while RecC stimulates the ATPase and processivity of the RecB helicase and contributes to recognition of the Chi site.</text>
</comment>
<dbReference type="AlphaFoldDB" id="A0A1N6D0K4"/>
<dbReference type="Gene3D" id="3.40.50.10930">
    <property type="match status" value="1"/>
</dbReference>
<accession>A0A1N6D0K4</accession>
<dbReference type="GO" id="GO:0008854">
    <property type="term" value="F:exodeoxyribonuclease V activity"/>
    <property type="evidence" value="ECO:0007669"/>
    <property type="project" value="InterPro"/>
</dbReference>
<evidence type="ECO:0000313" key="12">
    <source>
        <dbReference type="EMBL" id="SIN64328.1"/>
    </source>
</evidence>
<dbReference type="GO" id="GO:0003677">
    <property type="term" value="F:DNA binding"/>
    <property type="evidence" value="ECO:0007669"/>
    <property type="project" value="UniProtKB-UniRule"/>
</dbReference>
<proteinExistence type="inferred from homology"/>
<dbReference type="EMBL" id="FSRA01000001">
    <property type="protein sequence ID" value="SIN64328.1"/>
    <property type="molecule type" value="Genomic_DNA"/>
</dbReference>
<dbReference type="GO" id="GO:0009338">
    <property type="term" value="C:exodeoxyribonuclease V complex"/>
    <property type="evidence" value="ECO:0007669"/>
    <property type="project" value="InterPro"/>
</dbReference>
<dbReference type="GO" id="GO:0000724">
    <property type="term" value="P:double-strand break repair via homologous recombination"/>
    <property type="evidence" value="ECO:0007669"/>
    <property type="project" value="UniProtKB-UniRule"/>
</dbReference>
<dbReference type="InterPro" id="IPR006697">
    <property type="entry name" value="RecC"/>
</dbReference>
<organism evidence="12 13">
    <name type="scientific">Chitinophaga niabensis</name>
    <dbReference type="NCBI Taxonomy" id="536979"/>
    <lineage>
        <taxon>Bacteria</taxon>
        <taxon>Pseudomonadati</taxon>
        <taxon>Bacteroidota</taxon>
        <taxon>Chitinophagia</taxon>
        <taxon>Chitinophagales</taxon>
        <taxon>Chitinophagaceae</taxon>
        <taxon>Chitinophaga</taxon>
    </lineage>
</organism>
<evidence type="ECO:0000259" key="11">
    <source>
        <dbReference type="Pfam" id="PF17946"/>
    </source>
</evidence>
<evidence type="ECO:0000256" key="10">
    <source>
        <dbReference type="HAMAP-Rule" id="MF_01486"/>
    </source>
</evidence>
<keyword evidence="9 10" id="KW-0234">DNA repair</keyword>
<evidence type="ECO:0000256" key="6">
    <source>
        <dbReference type="ARBA" id="ARBA00022839"/>
    </source>
</evidence>
<dbReference type="PANTHER" id="PTHR30591:SF1">
    <property type="entry name" value="RECBCD ENZYME SUBUNIT RECC"/>
    <property type="match status" value="1"/>
</dbReference>
<comment type="subunit">
    <text evidence="10">Heterotrimer of RecB, RecC and RecD. All subunits contribute to DNA-binding.</text>
</comment>
<evidence type="ECO:0000256" key="5">
    <source>
        <dbReference type="ARBA" id="ARBA00022806"/>
    </source>
</evidence>
<name>A0A1N6D0K4_9BACT</name>
<dbReference type="Pfam" id="PF17946">
    <property type="entry name" value="RecC_C"/>
    <property type="match status" value="1"/>
</dbReference>
<reference evidence="12 13" key="1">
    <citation type="submission" date="2016-11" db="EMBL/GenBank/DDBJ databases">
        <authorList>
            <person name="Jaros S."/>
            <person name="Januszkiewicz K."/>
            <person name="Wedrychowicz H."/>
        </authorList>
    </citation>
    <scope>NUCLEOTIDE SEQUENCE [LARGE SCALE GENOMIC DNA]</scope>
    <source>
        <strain evidence="12 13">DSM 24787</strain>
    </source>
</reference>
<dbReference type="InterPro" id="IPR011335">
    <property type="entry name" value="Restrct_endonuc-II-like"/>
</dbReference>
<dbReference type="Gene3D" id="3.40.50.300">
    <property type="entry name" value="P-loop containing nucleotide triphosphate hydrolases"/>
    <property type="match status" value="2"/>
</dbReference>
<evidence type="ECO:0000256" key="4">
    <source>
        <dbReference type="ARBA" id="ARBA00022801"/>
    </source>
</evidence>
<dbReference type="Proteomes" id="UP000185003">
    <property type="component" value="Unassembled WGS sequence"/>
</dbReference>
<keyword evidence="3 10" id="KW-0227">DNA damage</keyword>
<dbReference type="STRING" id="536979.SAMN04488055_0043"/>
<sequence>MALYLKVSNSLESLAQVLSQDLQRSGNSVFEPHLIVTQTEGMNNWLKMQIAEHHGIAANCRFLKPNDLIHQLYFLLGGPFTELLSAQNLTWLLFKLLGEKEFIKRFPSVSAYYEKSGPDKDLKRMALAEKAADLFDQYQVYRPEMIREWNNENLQTKEWQEYLWAKAKIASKNSLPDKTVIGHYILDALKDPHKREALRERMKTVHLFGLSIITAYHVQILHEVSSFIDIHFHIINPAPAVYWFEDKSEKQLARWKDKLIDEAAGNPLITGWGRVVQDTFGLFFKYDAFINAYDDQEIVEPVPDSLLHKIQHDVFVSATADRHPVTAEDIHDGSVTINTCYTVAREVEVLYNYLVYLVDKRKESLSPRDIVVMVSDIDSYAPYIKAVFNNAPYKFRYTIADESYADSDNIFNAIHAILQVTEENFKAEEVLQLLDSSYIRNRFQIEDISLIRRVVDAANIRFGMEGELEDETYLISWKYGLKRIMYGICMSGGEEYGEGAGSFYPIDVLEGSATQEVVRFCHFVEVLMDAVKERKRARTINEWVLYVESILHNLVYEPQEDIDEDYNALMQQLTDYNLLNEYMSDAVAFDVFGHSFLQTLTGNTRSGLFVNGGITFCSLIPMRSIPFKVVALLGLNYDKFPRKEQPAGFNLMEKDRQRGDRNVKENDKHLFLETILSAREYLYISYVGQSVKDNTRMPPSALVDELIDYIASGTTEPEEVREELVTLHPLQSFSRKYSTDKRLYNYLNNRSAGRKKITNDTKEISSFGFEEIDLEDLVRFFKNPFKAYYNKVLGIYYSDEQILLNETEIFNLDSLQEWVLKNELLPLREEDKPMLRMHLVKTGGLPLKNMAEVALQQAEEKAAPVRIMFEDVTRGKEPVIVPVELNIGDSIIRGNIQQVYDGRYVQVSWSKNEAKYLVEAYIRYLAGAAAGVLNGVCLISGAKRKAVYEGERLTQREALQRLSTLISIYKDGFNLIAPFSPDFDIKPEMVEELDFQTFTKIVDRKLSGFASFSEPYILRAYNDGLFADPTVLESYKFICTHLIVPLVELFPGYHE</sequence>
<evidence type="ECO:0000256" key="3">
    <source>
        <dbReference type="ARBA" id="ARBA00022763"/>
    </source>
</evidence>
<evidence type="ECO:0000256" key="2">
    <source>
        <dbReference type="ARBA" id="ARBA00022741"/>
    </source>
</evidence>
<gene>
    <name evidence="10" type="primary">recC</name>
    <name evidence="12" type="ORF">SAMN04488055_0043</name>
</gene>
<dbReference type="Gene3D" id="1.10.10.160">
    <property type="match status" value="1"/>
</dbReference>
<keyword evidence="4 10" id="KW-0378">Hydrolase</keyword>
<comment type="similarity">
    <text evidence="10">Belongs to the RecC family.</text>
</comment>
<keyword evidence="7 10" id="KW-0067">ATP-binding</keyword>
<dbReference type="PANTHER" id="PTHR30591">
    <property type="entry name" value="RECBCD ENZYME SUBUNIT RECC"/>
    <property type="match status" value="1"/>
</dbReference>
<evidence type="ECO:0000256" key="8">
    <source>
        <dbReference type="ARBA" id="ARBA00023125"/>
    </source>
</evidence>
<dbReference type="NCBIfam" id="TIGR01450">
    <property type="entry name" value="recC"/>
    <property type="match status" value="1"/>
</dbReference>
<keyword evidence="8 10" id="KW-0238">DNA-binding</keyword>
<keyword evidence="5 10" id="KW-0347">Helicase</keyword>
<dbReference type="PIRSF" id="PIRSF000980">
    <property type="entry name" value="RecC"/>
    <property type="match status" value="1"/>
</dbReference>
<evidence type="ECO:0000256" key="1">
    <source>
        <dbReference type="ARBA" id="ARBA00022722"/>
    </source>
</evidence>
<feature type="domain" description="RecC C-terminal" evidence="11">
    <location>
        <begin position="770"/>
        <end position="982"/>
    </location>
</feature>
<dbReference type="RefSeq" id="WP_074237097.1">
    <property type="nucleotide sequence ID" value="NZ_FSRA01000001.1"/>
</dbReference>
<evidence type="ECO:0000256" key="7">
    <source>
        <dbReference type="ARBA" id="ARBA00022840"/>
    </source>
</evidence>
<dbReference type="HAMAP" id="MF_01486">
    <property type="entry name" value="RecC"/>
    <property type="match status" value="1"/>
</dbReference>
<dbReference type="SUPFAM" id="SSF52540">
    <property type="entry name" value="P-loop containing nucleoside triphosphate hydrolases"/>
    <property type="match status" value="2"/>
</dbReference>
<evidence type="ECO:0000256" key="9">
    <source>
        <dbReference type="ARBA" id="ARBA00023204"/>
    </source>
</evidence>
<keyword evidence="13" id="KW-1185">Reference proteome</keyword>
<dbReference type="GO" id="GO:0005524">
    <property type="term" value="F:ATP binding"/>
    <property type="evidence" value="ECO:0007669"/>
    <property type="project" value="UniProtKB-UniRule"/>
</dbReference>
<dbReference type="Gene3D" id="1.10.10.990">
    <property type="match status" value="1"/>
</dbReference>
<comment type="function">
    <text evidence="10">A helicase/nuclease that prepares dsDNA breaks (DSB) for recombinational DNA repair. Binds to DSBs and unwinds DNA via a highly rapid and processive ATP-dependent bidirectional helicase activity. Unwinds dsDNA until it encounters a Chi (crossover hotspot instigator) sequence from the 3' direction. Cuts ssDNA a few nucleotides 3' to the Chi site. The properties and activities of the enzyme are changed at Chi. The Chi-altered holoenzyme produces a long 3'-ssDNA overhang and facilitates RecA-binding to the ssDNA for homologous DNA recombination and repair. Holoenzyme degrades any linearized DNA that is unable to undergo homologous recombination. In the holoenzyme this subunit recognizes the wild-type Chi sequence, and when added to isolated RecB increases its ATP-dependent helicase processivity.</text>
</comment>
<protein>
    <recommendedName>
        <fullName evidence="10">RecBCD enzyme subunit RecC</fullName>
    </recommendedName>
    <alternativeName>
        <fullName evidence="10">Exonuclease V subunit RecC</fullName>
        <shortName evidence="10">ExoV subunit RecC</shortName>
    </alternativeName>
    <alternativeName>
        <fullName evidence="10">Helicase/nuclease RecBCD subunit RecC</fullName>
    </alternativeName>
</protein>
<evidence type="ECO:0000313" key="13">
    <source>
        <dbReference type="Proteomes" id="UP000185003"/>
    </source>
</evidence>
<dbReference type="OrthoDB" id="9762834at2"/>
<dbReference type="GO" id="GO:0003678">
    <property type="term" value="F:DNA helicase activity"/>
    <property type="evidence" value="ECO:0007669"/>
    <property type="project" value="UniProtKB-UniRule"/>
</dbReference>
<dbReference type="InterPro" id="IPR013986">
    <property type="entry name" value="DExx_box_DNA_helicase_dom_sf"/>
</dbReference>
<dbReference type="InterPro" id="IPR041500">
    <property type="entry name" value="RecC_C"/>
</dbReference>
<dbReference type="Pfam" id="PF04257">
    <property type="entry name" value="Exonuc_V_gamma"/>
    <property type="match status" value="1"/>
</dbReference>
<keyword evidence="1 10" id="KW-0540">Nuclease</keyword>
<keyword evidence="6 10" id="KW-0269">Exonuclease</keyword>
<dbReference type="InterPro" id="IPR027417">
    <property type="entry name" value="P-loop_NTPase"/>
</dbReference>
<dbReference type="SUPFAM" id="SSF52980">
    <property type="entry name" value="Restriction endonuclease-like"/>
    <property type="match status" value="1"/>
</dbReference>